<dbReference type="PANTHER" id="PTHR48044:SF22">
    <property type="entry name" value="GLYCOSYLTRANSFERASE"/>
    <property type="match status" value="1"/>
</dbReference>
<dbReference type="Proteomes" id="UP000813462">
    <property type="component" value="Unassembled WGS sequence"/>
</dbReference>
<dbReference type="Gene3D" id="3.40.50.2000">
    <property type="entry name" value="Glycogen Phosphorylase B"/>
    <property type="match status" value="1"/>
</dbReference>
<gene>
    <name evidence="3" type="ORF">FEM48_Zijuj03G0067900</name>
</gene>
<organism evidence="3 4">
    <name type="scientific">Ziziphus jujuba var. spinosa</name>
    <dbReference type="NCBI Taxonomy" id="714518"/>
    <lineage>
        <taxon>Eukaryota</taxon>
        <taxon>Viridiplantae</taxon>
        <taxon>Streptophyta</taxon>
        <taxon>Embryophyta</taxon>
        <taxon>Tracheophyta</taxon>
        <taxon>Spermatophyta</taxon>
        <taxon>Magnoliopsida</taxon>
        <taxon>eudicotyledons</taxon>
        <taxon>Gunneridae</taxon>
        <taxon>Pentapetalae</taxon>
        <taxon>rosids</taxon>
        <taxon>fabids</taxon>
        <taxon>Rosales</taxon>
        <taxon>Rhamnaceae</taxon>
        <taxon>Paliureae</taxon>
        <taxon>Ziziphus</taxon>
    </lineage>
</organism>
<proteinExistence type="inferred from homology"/>
<dbReference type="PANTHER" id="PTHR48044">
    <property type="entry name" value="GLYCOSYLTRANSFERASE"/>
    <property type="match status" value="1"/>
</dbReference>
<dbReference type="Pfam" id="PF26168">
    <property type="entry name" value="Glyco_transf_N"/>
    <property type="match status" value="2"/>
</dbReference>
<dbReference type="EMBL" id="JAEACU010000003">
    <property type="protein sequence ID" value="KAH7537206.1"/>
    <property type="molecule type" value="Genomic_DNA"/>
</dbReference>
<dbReference type="GO" id="GO:0008194">
    <property type="term" value="F:UDP-glycosyltransferase activity"/>
    <property type="evidence" value="ECO:0007669"/>
    <property type="project" value="UniProtKB-ARBA"/>
</dbReference>
<reference evidence="3" key="1">
    <citation type="journal article" date="2021" name="Front. Plant Sci.">
        <title>Chromosome-Scale Genome Assembly for Chinese Sour Jujube and Insights Into Its Genome Evolution and Domestication Signature.</title>
        <authorList>
            <person name="Shen L.-Y."/>
            <person name="Luo H."/>
            <person name="Wang X.-L."/>
            <person name="Wang X.-M."/>
            <person name="Qiu X.-J."/>
            <person name="Liu H."/>
            <person name="Zhou S.-S."/>
            <person name="Jia K.-H."/>
            <person name="Nie S."/>
            <person name="Bao Y.-T."/>
            <person name="Zhang R.-G."/>
            <person name="Yun Q.-Z."/>
            <person name="Chai Y.-H."/>
            <person name="Lu J.-Y."/>
            <person name="Li Y."/>
            <person name="Zhao S.-W."/>
            <person name="Mao J.-F."/>
            <person name="Jia S.-G."/>
            <person name="Mao Y.-M."/>
        </authorList>
    </citation>
    <scope>NUCLEOTIDE SEQUENCE</scope>
    <source>
        <strain evidence="3">AT0</strain>
        <tissue evidence="3">Leaf</tissue>
    </source>
</reference>
<comment type="similarity">
    <text evidence="1">Belongs to the UDP-glycosyltransferase family.</text>
</comment>
<dbReference type="SUPFAM" id="SSF53756">
    <property type="entry name" value="UDP-Glycosyltransferase/glycogen phosphorylase"/>
    <property type="match status" value="1"/>
</dbReference>
<dbReference type="InterPro" id="IPR058980">
    <property type="entry name" value="Glyco_transf_N"/>
</dbReference>
<protein>
    <recommendedName>
        <fullName evidence="2">Glycosyltransferase N-terminal domain-containing protein</fullName>
    </recommendedName>
</protein>
<accession>A0A978VNT1</accession>
<dbReference type="AlphaFoldDB" id="A0A978VNT1"/>
<comment type="caution">
    <text evidence="3">The sequence shown here is derived from an EMBL/GenBank/DDBJ whole genome shotgun (WGS) entry which is preliminary data.</text>
</comment>
<sequence length="317" mass="34975">MATADHHNAIEKTSVIVVIVPFPVHSHSNQLLQLSALISSYNVPVHYAGSASDNSQVRARASHGLNLSEIHFHDFPIPPFVPHPTKIPTEKFLLPYFHAVEQLREPVGDLLRDLSTKAERIIVIHDSISSSAVQDVSSIKNAESYTFQATTAFSILCFVSLEFGSKFLPIPKEAEIVSSDNPIEIPSTEGAFSYETANFIANQQQFMRYAVGDLYNGCRLIDGAFLDHFVKNIQNNIKKAWSIGPLHHELVNELSSKAKRIIIVHDALTSSAVQDAISRTNAETSVFQPTTAFAGFCFLCAECSKKEKTLPVPSELE</sequence>
<feature type="domain" description="Glycosyltransferase N-terminal" evidence="2">
    <location>
        <begin position="249"/>
        <end position="303"/>
    </location>
</feature>
<name>A0A978VNT1_ZIZJJ</name>
<evidence type="ECO:0000313" key="3">
    <source>
        <dbReference type="EMBL" id="KAH7537206.1"/>
    </source>
</evidence>
<evidence type="ECO:0000256" key="1">
    <source>
        <dbReference type="ARBA" id="ARBA00009995"/>
    </source>
</evidence>
<evidence type="ECO:0000259" key="2">
    <source>
        <dbReference type="Pfam" id="PF26168"/>
    </source>
</evidence>
<feature type="domain" description="Glycosyltransferase N-terminal" evidence="2">
    <location>
        <begin position="14"/>
        <end position="247"/>
    </location>
</feature>
<dbReference type="FunFam" id="3.40.50.2000:FF:000238">
    <property type="entry name" value="Glycosyltransferase"/>
    <property type="match status" value="1"/>
</dbReference>
<evidence type="ECO:0000313" key="4">
    <source>
        <dbReference type="Proteomes" id="UP000813462"/>
    </source>
</evidence>